<protein>
    <submittedName>
        <fullName evidence="2">Capsule assembly Wzi family protein</fullName>
    </submittedName>
</protein>
<dbReference type="Pfam" id="PF14052">
    <property type="entry name" value="Caps_assemb_Wzi"/>
    <property type="match status" value="1"/>
</dbReference>
<sequence length="501" mass="55722">MIKGFSLASVTAALGLSAMMVYTSAQAAPWVDTSDIYLRADIQALADAGVISAPINTFPLMWAGIGADLANVEPSILTPDLVDAFARVNFYYQNAVGNRGNTSIKVAAASDEARFQHFGSDYREQGQLQGSHEYTGERFAYKISTSANYNPADDEEIRLDDSYIAVVLGNWIVTAGSVGQWWGPGFDSSLHKSNNARPMPSLMVSRNNSQAFETPWLSWIGDWSLTGGISVTEKERYAPHALLWNLRGAIKPFKQLEIGLSWTTQFCGEGQECSFNTAVKSITGQRDCRIDTELYEGCSNYGNQMAGFDVRYADEWFNIPVGLYLERTCEDSTGQPWEIADCAKMVGIDTRINFNSQQYKLFLEYTNTLVYCFESETDANSNCFYEHSTYLSGSRYYGRAFGSTYDSDANVYVLGLIGQFDNSHGFTTLLRYAQLNKDGGNFDSEWAPQPLKEDIMMLELSYRLPAFNGMLTLGGSVANSKFEVQANDSQGTIFSTYEYKF</sequence>
<feature type="chain" id="PRO_5045177640" evidence="1">
    <location>
        <begin position="28"/>
        <end position="501"/>
    </location>
</feature>
<reference evidence="2 3" key="1">
    <citation type="submission" date="2024-05" db="EMBL/GenBank/DDBJ databases">
        <title>Genome sequencing of Marine Estuary Bacteria, Shewanella vesiculosa and S. baltica, and Pseudomonas syringae.</title>
        <authorList>
            <person name="Gurung A."/>
            <person name="Maclea K.S."/>
        </authorList>
    </citation>
    <scope>NUCLEOTIDE SEQUENCE [LARGE SCALE GENOMIC DNA]</scope>
    <source>
        <strain evidence="2 3">1A</strain>
    </source>
</reference>
<dbReference type="EMBL" id="JBDPZN010000007">
    <property type="protein sequence ID" value="MEO3683737.1"/>
    <property type="molecule type" value="Genomic_DNA"/>
</dbReference>
<keyword evidence="1" id="KW-0732">Signal</keyword>
<dbReference type="InterPro" id="IPR026950">
    <property type="entry name" value="Caps_assemb_Wzi"/>
</dbReference>
<evidence type="ECO:0000256" key="1">
    <source>
        <dbReference type="SAM" id="SignalP"/>
    </source>
</evidence>
<proteinExistence type="predicted"/>
<dbReference type="Proteomes" id="UP001477278">
    <property type="component" value="Unassembled WGS sequence"/>
</dbReference>
<dbReference type="RefSeq" id="WP_182698234.1">
    <property type="nucleotide sequence ID" value="NZ_JBDPZN010000007.1"/>
</dbReference>
<keyword evidence="3" id="KW-1185">Reference proteome</keyword>
<comment type="caution">
    <text evidence="2">The sequence shown here is derived from an EMBL/GenBank/DDBJ whole genome shotgun (WGS) entry which is preliminary data.</text>
</comment>
<feature type="signal peptide" evidence="1">
    <location>
        <begin position="1"/>
        <end position="27"/>
    </location>
</feature>
<accession>A0ABV0FVT6</accession>
<name>A0ABV0FVT6_9GAMM</name>
<dbReference type="Gene3D" id="2.40.160.130">
    <property type="entry name" value="Capsule assembly protein Wzi"/>
    <property type="match status" value="1"/>
</dbReference>
<gene>
    <name evidence="2" type="ORF">ABHN84_15790</name>
</gene>
<evidence type="ECO:0000313" key="3">
    <source>
        <dbReference type="Proteomes" id="UP001477278"/>
    </source>
</evidence>
<dbReference type="InterPro" id="IPR038636">
    <property type="entry name" value="Wzi_sf"/>
</dbReference>
<organism evidence="2 3">
    <name type="scientific">Shewanella vesiculosa</name>
    <dbReference type="NCBI Taxonomy" id="518738"/>
    <lineage>
        <taxon>Bacteria</taxon>
        <taxon>Pseudomonadati</taxon>
        <taxon>Pseudomonadota</taxon>
        <taxon>Gammaproteobacteria</taxon>
        <taxon>Alteromonadales</taxon>
        <taxon>Shewanellaceae</taxon>
        <taxon>Shewanella</taxon>
    </lineage>
</organism>
<evidence type="ECO:0000313" key="2">
    <source>
        <dbReference type="EMBL" id="MEO3683737.1"/>
    </source>
</evidence>